<proteinExistence type="predicted"/>
<dbReference type="InterPro" id="IPR024096">
    <property type="entry name" value="NO_sig/Golgi_transp_ligand-bd"/>
</dbReference>
<dbReference type="InterPro" id="IPR004096">
    <property type="entry name" value="V4R"/>
</dbReference>
<dbReference type="Pfam" id="PF02830">
    <property type="entry name" value="V4R"/>
    <property type="match status" value="1"/>
</dbReference>
<dbReference type="AlphaFoldDB" id="A0A497ENW8"/>
<accession>A0A497ENW8</accession>
<organism evidence="2 3">
    <name type="scientific">Thermoproteota archaeon</name>
    <dbReference type="NCBI Taxonomy" id="2056631"/>
    <lineage>
        <taxon>Archaea</taxon>
        <taxon>Thermoproteota</taxon>
    </lineage>
</organism>
<dbReference type="PANTHER" id="PTHR35090:SF1">
    <property type="entry name" value="SLR0144 PROTEIN"/>
    <property type="match status" value="1"/>
</dbReference>
<evidence type="ECO:0000259" key="1">
    <source>
        <dbReference type="SMART" id="SM00989"/>
    </source>
</evidence>
<feature type="domain" description="4-vinyl reductase 4VR" evidence="1">
    <location>
        <begin position="196"/>
        <end position="258"/>
    </location>
</feature>
<reference evidence="2 3" key="1">
    <citation type="submission" date="2018-06" db="EMBL/GenBank/DDBJ databases">
        <title>Extensive metabolic versatility and redundancy in microbially diverse, dynamic hydrothermal sediments.</title>
        <authorList>
            <person name="Dombrowski N."/>
            <person name="Teske A."/>
            <person name="Baker B.J."/>
        </authorList>
    </citation>
    <scope>NUCLEOTIDE SEQUENCE [LARGE SCALE GENOMIC DNA]</scope>
    <source>
        <strain evidence="2">B34_G17</strain>
    </source>
</reference>
<name>A0A497ENW8_9CREN</name>
<dbReference type="EMBL" id="QMQX01000243">
    <property type="protein sequence ID" value="RLE48641.1"/>
    <property type="molecule type" value="Genomic_DNA"/>
</dbReference>
<dbReference type="SUPFAM" id="SSF111126">
    <property type="entry name" value="Ligand-binding domain in the NO signalling and Golgi transport"/>
    <property type="match status" value="1"/>
</dbReference>
<dbReference type="PANTHER" id="PTHR35090">
    <property type="entry name" value="DNA-DIRECTED RNA POLYMERASE SUBUNIT I"/>
    <property type="match status" value="1"/>
</dbReference>
<sequence length="260" mass="29792">MYRRELPFIVIAPQRLLIQMHIAYNMKFHEQVGRVILKYRIKPIHVSSKHSGDLVEWDAILDVSEAGPMEVVVKEFKEIPGVAAITLSEPKQGFLVDAMHFPLTTRGGVPEMTFSIEMLAKMLMNFKKLYGSGAFSMLYEMGKYYGTEIGKHFKSIALSARASISNRELIDDFFNFMKSAGWFIPEVELSEGEKPTAVLKLRECFEDKHGERTSEPYCPFMRGFLTGFFNSVYEKEFTTQETKCISKGDPYCEFQITTQP</sequence>
<gene>
    <name evidence="2" type="ORF">DRJ33_08840</name>
</gene>
<comment type="caution">
    <text evidence="2">The sequence shown here is derived from an EMBL/GenBank/DDBJ whole genome shotgun (WGS) entry which is preliminary data.</text>
</comment>
<evidence type="ECO:0000313" key="3">
    <source>
        <dbReference type="Proteomes" id="UP000272051"/>
    </source>
</evidence>
<protein>
    <recommendedName>
        <fullName evidence="1">4-vinyl reductase 4VR domain-containing protein</fullName>
    </recommendedName>
</protein>
<dbReference type="SMART" id="SM00989">
    <property type="entry name" value="V4R"/>
    <property type="match status" value="1"/>
</dbReference>
<dbReference type="Gene3D" id="3.30.1380.20">
    <property type="entry name" value="Trafficking protein particle complex subunit 3"/>
    <property type="match status" value="1"/>
</dbReference>
<dbReference type="Proteomes" id="UP000272051">
    <property type="component" value="Unassembled WGS sequence"/>
</dbReference>
<evidence type="ECO:0000313" key="2">
    <source>
        <dbReference type="EMBL" id="RLE48641.1"/>
    </source>
</evidence>